<keyword evidence="2" id="KW-1185">Reference proteome</keyword>
<evidence type="ECO:0000313" key="1">
    <source>
        <dbReference type="EMBL" id="MDO1451677.1"/>
    </source>
</evidence>
<organism evidence="1 2">
    <name type="scientific">Rhodocytophaga aerolata</name>
    <dbReference type="NCBI Taxonomy" id="455078"/>
    <lineage>
        <taxon>Bacteria</taxon>
        <taxon>Pseudomonadati</taxon>
        <taxon>Bacteroidota</taxon>
        <taxon>Cytophagia</taxon>
        <taxon>Cytophagales</taxon>
        <taxon>Rhodocytophagaceae</taxon>
        <taxon>Rhodocytophaga</taxon>
    </lineage>
</organism>
<accession>A0ABT8RKZ9</accession>
<protein>
    <submittedName>
        <fullName evidence="1">Uncharacterized protein</fullName>
    </submittedName>
</protein>
<sequence>MKYRIENHLGRLELHDSTIEQIQRGKGEIKIKLDWAKLADFNEIDIEEGLIIGQSELILKGVSQEKLRFDSGNVEIDQMKPAKELLNKLSIGTNEFIKEENQQMIIEGGVSVGKEYYWMKWEVHFSSFLFQWNNHITYTEWQNGKIPN</sequence>
<evidence type="ECO:0000313" key="2">
    <source>
        <dbReference type="Proteomes" id="UP001168528"/>
    </source>
</evidence>
<comment type="caution">
    <text evidence="1">The sequence shown here is derived from an EMBL/GenBank/DDBJ whole genome shotgun (WGS) entry which is preliminary data.</text>
</comment>
<name>A0ABT8RKZ9_9BACT</name>
<dbReference type="RefSeq" id="WP_302042474.1">
    <property type="nucleotide sequence ID" value="NZ_JAUKPO010000078.1"/>
</dbReference>
<proteinExistence type="predicted"/>
<reference evidence="1" key="1">
    <citation type="submission" date="2023-07" db="EMBL/GenBank/DDBJ databases">
        <title>The genome sequence of Rhodocytophaga aerolata KACC 12507.</title>
        <authorList>
            <person name="Zhang X."/>
        </authorList>
    </citation>
    <scope>NUCLEOTIDE SEQUENCE</scope>
    <source>
        <strain evidence="1">KACC 12507</strain>
    </source>
</reference>
<dbReference type="EMBL" id="JAUKPO010000078">
    <property type="protein sequence ID" value="MDO1451677.1"/>
    <property type="molecule type" value="Genomic_DNA"/>
</dbReference>
<gene>
    <name evidence="1" type="ORF">Q0590_35720</name>
</gene>
<dbReference type="Proteomes" id="UP001168528">
    <property type="component" value="Unassembled WGS sequence"/>
</dbReference>